<evidence type="ECO:0000313" key="2">
    <source>
        <dbReference type="Proteomes" id="UP000054926"/>
    </source>
</evidence>
<keyword evidence="2" id="KW-1185">Reference proteome</keyword>
<comment type="caution">
    <text evidence="1">The sequence shown here is derived from an EMBL/GenBank/DDBJ whole genome shotgun (WGS) entry which is preliminary data.</text>
</comment>
<evidence type="ECO:0000313" key="1">
    <source>
        <dbReference type="EMBL" id="KTD68404.1"/>
    </source>
</evidence>
<reference evidence="1 2" key="1">
    <citation type="submission" date="2015-11" db="EMBL/GenBank/DDBJ databases">
        <title>Genomic analysis of 38 Legionella species identifies large and diverse effector repertoires.</title>
        <authorList>
            <person name="Burstein D."/>
            <person name="Amaro F."/>
            <person name="Zusman T."/>
            <person name="Lifshitz Z."/>
            <person name="Cohen O."/>
            <person name="Gilbert J.A."/>
            <person name="Pupko T."/>
            <person name="Shuman H.A."/>
            <person name="Segal G."/>
        </authorList>
    </citation>
    <scope>NUCLEOTIDE SEQUENCE [LARGE SCALE GENOMIC DNA]</scope>
    <source>
        <strain evidence="1 2">IMVS3376</strain>
    </source>
</reference>
<protein>
    <submittedName>
        <fullName evidence="1">Uncharacterized protein</fullName>
    </submittedName>
</protein>
<gene>
    <name evidence="1" type="ORF">Lste_1562</name>
</gene>
<organism evidence="1 2">
    <name type="scientific">Legionella steelei</name>
    <dbReference type="NCBI Taxonomy" id="947033"/>
    <lineage>
        <taxon>Bacteria</taxon>
        <taxon>Pseudomonadati</taxon>
        <taxon>Pseudomonadota</taxon>
        <taxon>Gammaproteobacteria</taxon>
        <taxon>Legionellales</taxon>
        <taxon>Legionellaceae</taxon>
        <taxon>Legionella</taxon>
    </lineage>
</organism>
<sequence length="54" mass="6085">MNKCLSIGLKKELLLALLHAGLNSPAYKYLFCQRLPNTSYVPEFIDAVFLSLRA</sequence>
<accession>A0A0W0ZHG6</accession>
<name>A0A0W0ZHG6_9GAMM</name>
<dbReference type="Proteomes" id="UP000054926">
    <property type="component" value="Unassembled WGS sequence"/>
</dbReference>
<proteinExistence type="predicted"/>
<dbReference type="EMBL" id="LNYY01000019">
    <property type="protein sequence ID" value="KTD68404.1"/>
    <property type="molecule type" value="Genomic_DNA"/>
</dbReference>
<dbReference type="AlphaFoldDB" id="A0A0W0ZHG6"/>